<dbReference type="SUPFAM" id="SSF50978">
    <property type="entry name" value="WD40 repeat-like"/>
    <property type="match status" value="1"/>
</dbReference>
<dbReference type="InterPro" id="IPR001680">
    <property type="entry name" value="WD40_rpt"/>
</dbReference>
<feature type="repeat" description="WD" evidence="3">
    <location>
        <begin position="144"/>
        <end position="185"/>
    </location>
</feature>
<dbReference type="Proteomes" id="UP000054248">
    <property type="component" value="Unassembled WGS sequence"/>
</dbReference>
<feature type="domain" description="Anaphase-promoting complex subunit 4-like WD40" evidence="5">
    <location>
        <begin position="98"/>
        <end position="140"/>
    </location>
</feature>
<evidence type="ECO:0000256" key="4">
    <source>
        <dbReference type="SAM" id="SignalP"/>
    </source>
</evidence>
<keyword evidence="1 3" id="KW-0853">WD repeat</keyword>
<dbReference type="PANTHER" id="PTHR19848:SF8">
    <property type="entry name" value="F-BOX AND WD REPEAT DOMAIN CONTAINING 7"/>
    <property type="match status" value="1"/>
</dbReference>
<gene>
    <name evidence="6" type="ORF">M407DRAFT_59790</name>
</gene>
<evidence type="ECO:0000313" key="7">
    <source>
        <dbReference type="Proteomes" id="UP000054248"/>
    </source>
</evidence>
<dbReference type="Pfam" id="PF00400">
    <property type="entry name" value="WD40"/>
    <property type="match status" value="2"/>
</dbReference>
<proteinExistence type="predicted"/>
<feature type="signal peptide" evidence="4">
    <location>
        <begin position="1"/>
        <end position="17"/>
    </location>
</feature>
<feature type="non-terminal residue" evidence="6">
    <location>
        <position position="220"/>
    </location>
</feature>
<dbReference type="InterPro" id="IPR019775">
    <property type="entry name" value="WD40_repeat_CS"/>
</dbReference>
<protein>
    <recommendedName>
        <fullName evidence="5">Anaphase-promoting complex subunit 4-like WD40 domain-containing protein</fullName>
    </recommendedName>
</protein>
<dbReference type="AlphaFoldDB" id="A0A0C3L5U3"/>
<feature type="chain" id="PRO_5002166527" description="Anaphase-promoting complex subunit 4-like WD40 domain-containing protein" evidence="4">
    <location>
        <begin position="18"/>
        <end position="220"/>
    </location>
</feature>
<evidence type="ECO:0000313" key="6">
    <source>
        <dbReference type="EMBL" id="KIO16857.1"/>
    </source>
</evidence>
<keyword evidence="2" id="KW-0677">Repeat</keyword>
<dbReference type="OrthoDB" id="538223at2759"/>
<evidence type="ECO:0000259" key="5">
    <source>
        <dbReference type="Pfam" id="PF12894"/>
    </source>
</evidence>
<dbReference type="InterPro" id="IPR024977">
    <property type="entry name" value="Apc4-like_WD40_dom"/>
</dbReference>
<dbReference type="PROSITE" id="PS50294">
    <property type="entry name" value="WD_REPEATS_REGION"/>
    <property type="match status" value="2"/>
</dbReference>
<organism evidence="6 7">
    <name type="scientific">Tulasnella calospora MUT 4182</name>
    <dbReference type="NCBI Taxonomy" id="1051891"/>
    <lineage>
        <taxon>Eukaryota</taxon>
        <taxon>Fungi</taxon>
        <taxon>Dikarya</taxon>
        <taxon>Basidiomycota</taxon>
        <taxon>Agaricomycotina</taxon>
        <taxon>Agaricomycetes</taxon>
        <taxon>Cantharellales</taxon>
        <taxon>Tulasnellaceae</taxon>
        <taxon>Tulasnella</taxon>
    </lineage>
</organism>
<reference evidence="7" key="2">
    <citation type="submission" date="2015-01" db="EMBL/GenBank/DDBJ databases">
        <title>Evolutionary Origins and Diversification of the Mycorrhizal Mutualists.</title>
        <authorList>
            <consortium name="DOE Joint Genome Institute"/>
            <consortium name="Mycorrhizal Genomics Consortium"/>
            <person name="Kohler A."/>
            <person name="Kuo A."/>
            <person name="Nagy L.G."/>
            <person name="Floudas D."/>
            <person name="Copeland A."/>
            <person name="Barry K.W."/>
            <person name="Cichocki N."/>
            <person name="Veneault-Fourrey C."/>
            <person name="LaButti K."/>
            <person name="Lindquist E.A."/>
            <person name="Lipzen A."/>
            <person name="Lundell T."/>
            <person name="Morin E."/>
            <person name="Murat C."/>
            <person name="Riley R."/>
            <person name="Ohm R."/>
            <person name="Sun H."/>
            <person name="Tunlid A."/>
            <person name="Henrissat B."/>
            <person name="Grigoriev I.V."/>
            <person name="Hibbett D.S."/>
            <person name="Martin F."/>
        </authorList>
    </citation>
    <scope>NUCLEOTIDE SEQUENCE [LARGE SCALE GENOMIC DNA]</scope>
    <source>
        <strain evidence="7">MUT 4182</strain>
    </source>
</reference>
<feature type="non-terminal residue" evidence="6">
    <location>
        <position position="1"/>
    </location>
</feature>
<dbReference type="EMBL" id="KN823472">
    <property type="protein sequence ID" value="KIO16857.1"/>
    <property type="molecule type" value="Genomic_DNA"/>
</dbReference>
<feature type="repeat" description="WD" evidence="3">
    <location>
        <begin position="187"/>
        <end position="220"/>
    </location>
</feature>
<dbReference type="PROSITE" id="PS00678">
    <property type="entry name" value="WD_REPEATS_1"/>
    <property type="match status" value="2"/>
</dbReference>
<keyword evidence="7" id="KW-1185">Reference proteome</keyword>
<dbReference type="Gene3D" id="2.130.10.10">
    <property type="entry name" value="YVTN repeat-like/Quinoprotein amine dehydrogenase"/>
    <property type="match status" value="1"/>
</dbReference>
<sequence>LLAWLEVMSLVGATTDAFTMAKHVHQWLLMSNMPLRTLWNDTQRFILAFREPISFCALHIYASALAQCPVGTMLWARYGNQATTRVLLGKRQPNWSTSIWRSSATSPVRGVTFSPDGSFLASGLKDGTIQLLDVQTGALLGEPLTGHSKWITSVVFSPDGKTLASGSIDSTVQLWDAQTGAPLGEPLTDHSEWITSVVFSPDSKTLASGSGDRTIRLWDA</sequence>
<dbReference type="InterPro" id="IPR036322">
    <property type="entry name" value="WD40_repeat_dom_sf"/>
</dbReference>
<feature type="repeat" description="WD" evidence="3">
    <location>
        <begin position="101"/>
        <end position="142"/>
    </location>
</feature>
<name>A0A0C3L5U3_9AGAM</name>
<evidence type="ECO:0000256" key="1">
    <source>
        <dbReference type="ARBA" id="ARBA00022574"/>
    </source>
</evidence>
<dbReference type="InterPro" id="IPR020472">
    <property type="entry name" value="WD40_PAC1"/>
</dbReference>
<dbReference type="PANTHER" id="PTHR19848">
    <property type="entry name" value="WD40 REPEAT PROTEIN"/>
    <property type="match status" value="1"/>
</dbReference>
<dbReference type="PRINTS" id="PR00320">
    <property type="entry name" value="GPROTEINBRPT"/>
</dbReference>
<evidence type="ECO:0000256" key="2">
    <source>
        <dbReference type="ARBA" id="ARBA00022737"/>
    </source>
</evidence>
<dbReference type="InterPro" id="IPR015943">
    <property type="entry name" value="WD40/YVTN_repeat-like_dom_sf"/>
</dbReference>
<dbReference type="PROSITE" id="PS50082">
    <property type="entry name" value="WD_REPEATS_2"/>
    <property type="match status" value="3"/>
</dbReference>
<reference evidence="6 7" key="1">
    <citation type="submission" date="2014-04" db="EMBL/GenBank/DDBJ databases">
        <authorList>
            <consortium name="DOE Joint Genome Institute"/>
            <person name="Kuo A."/>
            <person name="Girlanda M."/>
            <person name="Perotto S."/>
            <person name="Kohler A."/>
            <person name="Nagy L.G."/>
            <person name="Floudas D."/>
            <person name="Copeland A."/>
            <person name="Barry K.W."/>
            <person name="Cichocki N."/>
            <person name="Veneault-Fourrey C."/>
            <person name="LaButti K."/>
            <person name="Lindquist E.A."/>
            <person name="Lipzen A."/>
            <person name="Lundell T."/>
            <person name="Morin E."/>
            <person name="Murat C."/>
            <person name="Sun H."/>
            <person name="Tunlid A."/>
            <person name="Henrissat B."/>
            <person name="Grigoriev I.V."/>
            <person name="Hibbett D.S."/>
            <person name="Martin F."/>
            <person name="Nordberg H.P."/>
            <person name="Cantor M.N."/>
            <person name="Hua S.X."/>
        </authorList>
    </citation>
    <scope>NUCLEOTIDE SEQUENCE [LARGE SCALE GENOMIC DNA]</scope>
    <source>
        <strain evidence="6 7">MUT 4182</strain>
    </source>
</reference>
<dbReference type="Pfam" id="PF12894">
    <property type="entry name" value="ANAPC4_WD40"/>
    <property type="match status" value="1"/>
</dbReference>
<evidence type="ECO:0000256" key="3">
    <source>
        <dbReference type="PROSITE-ProRule" id="PRU00221"/>
    </source>
</evidence>
<dbReference type="SMART" id="SM00320">
    <property type="entry name" value="WD40"/>
    <property type="match status" value="3"/>
</dbReference>
<dbReference type="STRING" id="1051891.A0A0C3L5U3"/>
<accession>A0A0C3L5U3</accession>
<dbReference type="HOGENOM" id="CLU_000288_57_19_1"/>
<keyword evidence="4" id="KW-0732">Signal</keyword>